<accession>A0A6M3IVW1</accession>
<organism evidence="1">
    <name type="scientific">viral metagenome</name>
    <dbReference type="NCBI Taxonomy" id="1070528"/>
    <lineage>
        <taxon>unclassified sequences</taxon>
        <taxon>metagenomes</taxon>
        <taxon>organismal metagenomes</taxon>
    </lineage>
</organism>
<name>A0A6M3IVW1_9ZZZZ</name>
<dbReference type="AlphaFoldDB" id="A0A6M3IVW1"/>
<proteinExistence type="predicted"/>
<reference evidence="1" key="1">
    <citation type="submission" date="2020-03" db="EMBL/GenBank/DDBJ databases">
        <title>The deep terrestrial virosphere.</title>
        <authorList>
            <person name="Holmfeldt K."/>
            <person name="Nilsson E."/>
            <person name="Simone D."/>
            <person name="Lopez-Fernandez M."/>
            <person name="Wu X."/>
            <person name="de Brujin I."/>
            <person name="Lundin D."/>
            <person name="Andersson A."/>
            <person name="Bertilsson S."/>
            <person name="Dopson M."/>
        </authorList>
    </citation>
    <scope>NUCLEOTIDE SEQUENCE</scope>
    <source>
        <strain evidence="2">MM415A01504</strain>
        <strain evidence="1">MM415B00897</strain>
    </source>
</reference>
<sequence length="131" mass="14083">MAVRTTSTLVSAIIEVDTVSVSDLSPFIAAASAMVDQACSTDDYTADQLTQIETWLSAHIYTVRDPRAETEKAGSVSVKYQSKVALNLASSHYGQTAMLLDYMGGLAALSKRIENGKAKSVSVTWWGDEDT</sequence>
<evidence type="ECO:0000313" key="2">
    <source>
        <dbReference type="EMBL" id="QJA76475.1"/>
    </source>
</evidence>
<dbReference type="EMBL" id="MT142227">
    <property type="protein sequence ID" value="QJA76475.1"/>
    <property type="molecule type" value="Genomic_DNA"/>
</dbReference>
<gene>
    <name evidence="2" type="ORF">MM415A01504_0014</name>
    <name evidence="1" type="ORF">MM415B00897_0027</name>
</gene>
<dbReference type="EMBL" id="MT141450">
    <property type="protein sequence ID" value="QJA61716.1"/>
    <property type="molecule type" value="Genomic_DNA"/>
</dbReference>
<evidence type="ECO:0000313" key="1">
    <source>
        <dbReference type="EMBL" id="QJA61716.1"/>
    </source>
</evidence>
<protein>
    <submittedName>
        <fullName evidence="1">Uncharacterized protein</fullName>
    </submittedName>
</protein>